<dbReference type="EMBL" id="CAUOFW020005292">
    <property type="protein sequence ID" value="CAK9169478.1"/>
    <property type="molecule type" value="Genomic_DNA"/>
</dbReference>
<proteinExistence type="predicted"/>
<sequence length="99" mass="11296">MAWRFWENLSWPVTAYPGLYSATFITVLAVALALYYVVSGRSKNFEEQMQQLGEITEEELKQYKAACNMISSVWLSRDLMINVVESTVNLSQVPETLPV</sequence>
<reference evidence="2 3" key="1">
    <citation type="submission" date="2024-02" db="EMBL/GenBank/DDBJ databases">
        <authorList>
            <person name="Vignale AGUSTIN F."/>
            <person name="Sosa J E."/>
            <person name="Modenutti C."/>
        </authorList>
    </citation>
    <scope>NUCLEOTIDE SEQUENCE [LARGE SCALE GENOMIC DNA]</scope>
</reference>
<feature type="transmembrane region" description="Helical" evidence="1">
    <location>
        <begin position="20"/>
        <end position="38"/>
    </location>
</feature>
<protein>
    <submittedName>
        <fullName evidence="2">Uncharacterized protein</fullName>
    </submittedName>
</protein>
<organism evidence="2 3">
    <name type="scientific">Ilex paraguariensis</name>
    <name type="common">yerba mate</name>
    <dbReference type="NCBI Taxonomy" id="185542"/>
    <lineage>
        <taxon>Eukaryota</taxon>
        <taxon>Viridiplantae</taxon>
        <taxon>Streptophyta</taxon>
        <taxon>Embryophyta</taxon>
        <taxon>Tracheophyta</taxon>
        <taxon>Spermatophyta</taxon>
        <taxon>Magnoliopsida</taxon>
        <taxon>eudicotyledons</taxon>
        <taxon>Gunneridae</taxon>
        <taxon>Pentapetalae</taxon>
        <taxon>asterids</taxon>
        <taxon>campanulids</taxon>
        <taxon>Aquifoliales</taxon>
        <taxon>Aquifoliaceae</taxon>
        <taxon>Ilex</taxon>
    </lineage>
</organism>
<accession>A0ABC8TJ79</accession>
<evidence type="ECO:0000313" key="3">
    <source>
        <dbReference type="Proteomes" id="UP001642360"/>
    </source>
</evidence>
<evidence type="ECO:0000256" key="1">
    <source>
        <dbReference type="SAM" id="Phobius"/>
    </source>
</evidence>
<keyword evidence="1" id="KW-0812">Transmembrane</keyword>
<dbReference type="AlphaFoldDB" id="A0ABC8TJ79"/>
<keyword evidence="3" id="KW-1185">Reference proteome</keyword>
<name>A0ABC8TJ79_9AQUA</name>
<gene>
    <name evidence="2" type="ORF">ILEXP_LOCUS38923</name>
</gene>
<comment type="caution">
    <text evidence="2">The sequence shown here is derived from an EMBL/GenBank/DDBJ whole genome shotgun (WGS) entry which is preliminary data.</text>
</comment>
<keyword evidence="1" id="KW-1133">Transmembrane helix</keyword>
<dbReference type="Proteomes" id="UP001642360">
    <property type="component" value="Unassembled WGS sequence"/>
</dbReference>
<keyword evidence="1" id="KW-0472">Membrane</keyword>
<evidence type="ECO:0000313" key="2">
    <source>
        <dbReference type="EMBL" id="CAK9169478.1"/>
    </source>
</evidence>